<feature type="compositionally biased region" description="Polar residues" evidence="1">
    <location>
        <begin position="29"/>
        <end position="38"/>
    </location>
</feature>
<sequence>MQQDNQISCLKQKKMKLDNSQFKEEVKSNRPQTQSTKNAKTMIDNVQNSLEAVQVAFGSSGLQNVLGSSAINSSADNDLYQEANKAKKGKKMADDIDEDPFDPASLKKQSIVEPVDVNCKQEEDEIENNERYFDFTNESNEKELLKQFQRFERHGVSESELLGMQSSMYQDEKQDQKCLNESIAVSREACRSLRLEGCMSSCRSTYSRQTMCCCLIPSSATPYTTFSSSLSSFRCISLQIMAGMQKMGSKNQSNRPLMWMAIYLNYFLKEVATYLIEHKKHNHQRSFSSWRKPQKSKTPSGGWMSKSNLLTLPSIFCLQGIKMSI</sequence>
<evidence type="ECO:0000313" key="3">
    <source>
        <dbReference type="Proteomes" id="UP000785679"/>
    </source>
</evidence>
<comment type="caution">
    <text evidence="2">The sequence shown here is derived from an EMBL/GenBank/DDBJ whole genome shotgun (WGS) entry which is preliminary data.</text>
</comment>
<feature type="region of interest" description="Disordered" evidence="1">
    <location>
        <begin position="1"/>
        <end position="38"/>
    </location>
</feature>
<reference evidence="2" key="1">
    <citation type="submission" date="2019-06" db="EMBL/GenBank/DDBJ databases">
        <authorList>
            <person name="Zheng W."/>
        </authorList>
    </citation>
    <scope>NUCLEOTIDE SEQUENCE</scope>
    <source>
        <strain evidence="2">QDHG01</strain>
    </source>
</reference>
<proteinExistence type="predicted"/>
<accession>A0A8J8SXR3</accession>
<dbReference type="Proteomes" id="UP000785679">
    <property type="component" value="Unassembled WGS sequence"/>
</dbReference>
<dbReference type="EMBL" id="RRYP01016666">
    <property type="protein sequence ID" value="TNV74749.1"/>
    <property type="molecule type" value="Genomic_DNA"/>
</dbReference>
<organism evidence="2 3">
    <name type="scientific">Halteria grandinella</name>
    <dbReference type="NCBI Taxonomy" id="5974"/>
    <lineage>
        <taxon>Eukaryota</taxon>
        <taxon>Sar</taxon>
        <taxon>Alveolata</taxon>
        <taxon>Ciliophora</taxon>
        <taxon>Intramacronucleata</taxon>
        <taxon>Spirotrichea</taxon>
        <taxon>Stichotrichia</taxon>
        <taxon>Sporadotrichida</taxon>
        <taxon>Halteriidae</taxon>
        <taxon>Halteria</taxon>
    </lineage>
</organism>
<evidence type="ECO:0000256" key="1">
    <source>
        <dbReference type="SAM" id="MobiDB-lite"/>
    </source>
</evidence>
<dbReference type="AlphaFoldDB" id="A0A8J8SXR3"/>
<evidence type="ECO:0000313" key="2">
    <source>
        <dbReference type="EMBL" id="TNV74749.1"/>
    </source>
</evidence>
<feature type="compositionally biased region" description="Basic and acidic residues" evidence="1">
    <location>
        <begin position="15"/>
        <end position="28"/>
    </location>
</feature>
<protein>
    <submittedName>
        <fullName evidence="2">Uncharacterized protein</fullName>
    </submittedName>
</protein>
<gene>
    <name evidence="2" type="ORF">FGO68_gene14292</name>
</gene>
<name>A0A8J8SXR3_HALGN</name>
<keyword evidence="3" id="KW-1185">Reference proteome</keyword>